<evidence type="ECO:0000313" key="1">
    <source>
        <dbReference type="EMBL" id="NNU78419.1"/>
    </source>
</evidence>
<dbReference type="GeneID" id="83590680"/>
<dbReference type="EMBL" id="JABEYB010000023">
    <property type="protein sequence ID" value="NNU78419.1"/>
    <property type="molecule type" value="Genomic_DNA"/>
</dbReference>
<accession>A0A7Y3WUS0</accession>
<evidence type="ECO:0000313" key="2">
    <source>
        <dbReference type="Proteomes" id="UP000531659"/>
    </source>
</evidence>
<gene>
    <name evidence="1" type="ORF">HLQ16_21180</name>
</gene>
<proteinExistence type="predicted"/>
<organism evidence="1 2">
    <name type="scientific">Clostridium estertheticum</name>
    <dbReference type="NCBI Taxonomy" id="238834"/>
    <lineage>
        <taxon>Bacteria</taxon>
        <taxon>Bacillati</taxon>
        <taxon>Bacillota</taxon>
        <taxon>Clostridia</taxon>
        <taxon>Eubacteriales</taxon>
        <taxon>Clostridiaceae</taxon>
        <taxon>Clostridium</taxon>
    </lineage>
</organism>
<dbReference type="RefSeq" id="WP_171298985.1">
    <property type="nucleotide sequence ID" value="NZ_CP077610.1"/>
</dbReference>
<name>A0A7Y3WUS0_9CLOT</name>
<comment type="caution">
    <text evidence="1">The sequence shown here is derived from an EMBL/GenBank/DDBJ whole genome shotgun (WGS) entry which is preliminary data.</text>
</comment>
<sequence>MGALRKTVSSNLGDETDKDLINYVGSMEKKGINNSKLIKQALRFYRDYGDKVKKLDTVDIANILDNPQVKEYIGNIVGDLFKSAMPDSDLKTSDSVDVKKIKEEKQKKDIDSVESDYMKRLSCVKDMSL</sequence>
<dbReference type="AlphaFoldDB" id="A0A7Y3WUS0"/>
<dbReference type="Proteomes" id="UP000531659">
    <property type="component" value="Unassembled WGS sequence"/>
</dbReference>
<reference evidence="1 2" key="1">
    <citation type="submission" date="2020-05" db="EMBL/GenBank/DDBJ databases">
        <title>Complete genome of Clostridium estertheticum subspecies estertheticum, isolated from Vacuum packed lamb meat from New Zealand imported to Switzerland.</title>
        <authorList>
            <person name="Wambui J."/>
            <person name="Stevens M.J.A."/>
            <person name="Stephan R."/>
        </authorList>
    </citation>
    <scope>NUCLEOTIDE SEQUENCE [LARGE SCALE GENOMIC DNA]</scope>
    <source>
        <strain evidence="1 2">CEST001</strain>
    </source>
</reference>
<protein>
    <submittedName>
        <fullName evidence="1">Uncharacterized protein</fullName>
    </submittedName>
</protein>